<feature type="domain" description="TadE-like" evidence="2">
    <location>
        <begin position="12"/>
        <end position="54"/>
    </location>
</feature>
<feature type="transmembrane region" description="Helical" evidence="1">
    <location>
        <begin position="12"/>
        <end position="35"/>
    </location>
</feature>
<comment type="caution">
    <text evidence="3">The sequence shown here is derived from an EMBL/GenBank/DDBJ whole genome shotgun (WGS) entry which is preliminary data.</text>
</comment>
<dbReference type="NCBIfam" id="NF041390">
    <property type="entry name" value="TadE_Rv3655c"/>
    <property type="match status" value="1"/>
</dbReference>
<organism evidence="3 4">
    <name type="scientific">Nesterenkonia flava</name>
    <dbReference type="NCBI Taxonomy" id="469799"/>
    <lineage>
        <taxon>Bacteria</taxon>
        <taxon>Bacillati</taxon>
        <taxon>Actinomycetota</taxon>
        <taxon>Actinomycetes</taxon>
        <taxon>Micrococcales</taxon>
        <taxon>Micrococcaceae</taxon>
        <taxon>Nesterenkonia</taxon>
    </lineage>
</organism>
<proteinExistence type="predicted"/>
<gene>
    <name evidence="3" type="ORF">RH857_09270</name>
</gene>
<keyword evidence="4" id="KW-1185">Reference proteome</keyword>
<dbReference type="Proteomes" id="UP001260872">
    <property type="component" value="Unassembled WGS sequence"/>
</dbReference>
<keyword evidence="1" id="KW-0472">Membrane</keyword>
<evidence type="ECO:0000313" key="3">
    <source>
        <dbReference type="EMBL" id="MDR5712318.1"/>
    </source>
</evidence>
<name>A0ABU1FUG4_9MICC</name>
<dbReference type="RefSeq" id="WP_310537697.1">
    <property type="nucleotide sequence ID" value="NZ_BAAAOC010000085.1"/>
</dbReference>
<accession>A0ABU1FUG4</accession>
<dbReference type="Pfam" id="PF07811">
    <property type="entry name" value="TadE"/>
    <property type="match status" value="1"/>
</dbReference>
<evidence type="ECO:0000313" key="4">
    <source>
        <dbReference type="Proteomes" id="UP001260872"/>
    </source>
</evidence>
<dbReference type="InterPro" id="IPR012495">
    <property type="entry name" value="TadE-like_dom"/>
</dbReference>
<keyword evidence="1" id="KW-0812">Transmembrane</keyword>
<dbReference type="EMBL" id="JAVKGT010000022">
    <property type="protein sequence ID" value="MDR5712318.1"/>
    <property type="molecule type" value="Genomic_DNA"/>
</dbReference>
<evidence type="ECO:0000259" key="2">
    <source>
        <dbReference type="Pfam" id="PF07811"/>
    </source>
</evidence>
<keyword evidence="1" id="KW-1133">Transmembrane helix</keyword>
<evidence type="ECO:0000256" key="1">
    <source>
        <dbReference type="SAM" id="Phobius"/>
    </source>
</evidence>
<protein>
    <submittedName>
        <fullName evidence="3">TadE family type IV pilus minor pilin</fullName>
    </submittedName>
</protein>
<reference evidence="4" key="1">
    <citation type="submission" date="2023-07" db="EMBL/GenBank/DDBJ databases">
        <title>Description of three actinobacteria isolated from air of manufacturing shop in a pharmaceutical factory.</title>
        <authorList>
            <person name="Zhang D.-F."/>
        </authorList>
    </citation>
    <scope>NUCLEOTIDE SEQUENCE [LARGE SCALE GENOMIC DNA]</scope>
    <source>
        <strain evidence="4">CCTCC AB 207010</strain>
    </source>
</reference>
<dbReference type="InterPro" id="IPR049790">
    <property type="entry name" value="Rv3655c/TadE"/>
</dbReference>
<sequence>MRSAHRERHERGSIAAEFAMAVPAVILVLLLVLGVGTHGAARVAVEDAARAAARELARGESPAFAEQVARTTAGKNAAVQVTSDGPYAHVTVTRPVELLGLVTLRAEHSAQARARVEHLPKDPRP</sequence>